<feature type="site" description="Histone H3K4me3 binding" evidence="7">
    <location>
        <position position="826"/>
    </location>
</feature>
<evidence type="ECO:0000256" key="4">
    <source>
        <dbReference type="ARBA" id="ARBA00022771"/>
    </source>
</evidence>
<dbReference type="PROSITE" id="PS50016">
    <property type="entry name" value="ZF_PHD_2"/>
    <property type="match status" value="1"/>
</dbReference>
<feature type="site" description="Histone H3K4me3 binding" evidence="7">
    <location>
        <position position="815"/>
    </location>
</feature>
<dbReference type="InterPro" id="IPR019787">
    <property type="entry name" value="Znf_PHD-finger"/>
</dbReference>
<name>A0A2G5HR00_CERBT</name>
<feature type="compositionally biased region" description="Basic and acidic residues" evidence="11">
    <location>
        <begin position="537"/>
        <end position="550"/>
    </location>
</feature>
<feature type="compositionally biased region" description="Polar residues" evidence="11">
    <location>
        <begin position="8"/>
        <end position="18"/>
    </location>
</feature>
<evidence type="ECO:0000256" key="6">
    <source>
        <dbReference type="ARBA" id="ARBA00023242"/>
    </source>
</evidence>
<feature type="compositionally biased region" description="Polar residues" evidence="11">
    <location>
        <begin position="353"/>
        <end position="366"/>
    </location>
</feature>
<feature type="binding site" evidence="8">
    <location>
        <position position="861"/>
    </location>
    <ligand>
        <name>Zn(2+)</name>
        <dbReference type="ChEBI" id="CHEBI:29105"/>
        <label>2</label>
    </ligand>
</feature>
<feature type="binding site" evidence="8">
    <location>
        <position position="840"/>
    </location>
    <ligand>
        <name>Zn(2+)</name>
        <dbReference type="ChEBI" id="CHEBI:29105"/>
        <label>1</label>
    </ligand>
</feature>
<evidence type="ECO:0000256" key="2">
    <source>
        <dbReference type="ARBA" id="ARBA00010210"/>
    </source>
</evidence>
<dbReference type="SUPFAM" id="SSF57903">
    <property type="entry name" value="FYVE/PHD zinc finger"/>
    <property type="match status" value="1"/>
</dbReference>
<keyword evidence="10" id="KW-0156">Chromatin regulator</keyword>
<feature type="region of interest" description="Disordered" evidence="11">
    <location>
        <begin position="855"/>
        <end position="882"/>
    </location>
</feature>
<gene>
    <name evidence="13" type="ORF">CB0940_08440</name>
</gene>
<feature type="binding site" evidence="8">
    <location>
        <position position="816"/>
    </location>
    <ligand>
        <name>Zn(2+)</name>
        <dbReference type="ChEBI" id="CHEBI:29105"/>
        <label>1</label>
    </ligand>
</feature>
<comment type="similarity">
    <text evidence="2 10">Belongs to the ING family.</text>
</comment>
<feature type="binding site" evidence="8">
    <location>
        <position position="818"/>
    </location>
    <ligand>
        <name>Zn(2+)</name>
        <dbReference type="ChEBI" id="CHEBI:29105"/>
        <label>1</label>
    </ligand>
</feature>
<comment type="subcellular location">
    <subcellularLocation>
        <location evidence="1 10">Nucleus</location>
    </subcellularLocation>
</comment>
<keyword evidence="3 8" id="KW-0479">Metal-binding</keyword>
<evidence type="ECO:0000313" key="14">
    <source>
        <dbReference type="Proteomes" id="UP000230605"/>
    </source>
</evidence>
<evidence type="ECO:0000256" key="11">
    <source>
        <dbReference type="SAM" id="MobiDB-lite"/>
    </source>
</evidence>
<dbReference type="PANTHER" id="PTHR10333">
    <property type="entry name" value="INHIBITOR OF GROWTH PROTEIN"/>
    <property type="match status" value="1"/>
</dbReference>
<dbReference type="Proteomes" id="UP000230605">
    <property type="component" value="Chromosome 6"/>
</dbReference>
<sequence length="882" mass="94303">MAPPMSSLRKTSNIMTEPSPNPHYLNHNGVPPPRRSTAGRAIRTNTTRPTNYYARPFGSMTAGIDPDANMADQSSQPAGFFPALTFFTDAITALPKEVMKHYTLMKEVEAKIYNPTDQLGDLIDTLMEQPVPTRKQTASAGAQVGTAQGLLSLTANNSTSGSAAASLVNGIGGRHSAQPSMAGSLDGAEAPDSEEELKRRHQYQELRMLTHSMLGNLDEKIVVLNEVNRVLAAQSMRIDSVMPHIEGEISEEARLGSMTHWAYSENRQKTKAAATGANRPRDVAATNNLAAAAAVMHEVEIAQARNDAQREAAGAGRGKGKGKRVVEAAGDSDFDDSAKPRKAPKVGKGKGTTAANITGLGISTNGEPAPVKRRKNADKAAVVAPGMERQPSTQKGAKGKDTPRSTPAIDPTAAKAKATKAKPGPPKGKKGMPGSAHNSPMLASSPLASSFNPATMEAPPGPRPQSSRLRQNSTATNLRHERVQDDESAASRPASAAGKANGNGNAEKVNGRRKAHETTEEHDDNTGDEQASVRARLTHEVSQKLKREEADNGDTTGSGNERGRPTNSRSGSDRGKNSGRGSKVGTPKTEAFPSIGSAAVARVRSTRHSRHGDRDSSSSEPQMQGTSIPKHKRNASNSHLVKQLAPFNKSPNLDRHRLDDDDDEEEDENGDVARPNEGANAEDEAEAEARRATRRSTTRRPISRRNTANSGTLMMSPAAMKDSRESSPGASPPPTSARLSTRSSGRNDHTRSENSYSAAAARMDEPPALEDDDSDDEDEVPAEPEEDLDDDAARDADQEGDDSEHDPDDPNEQKYCYCNRGSYGEMVACDNDNCAKEWFHLGCTELRETPAEDDSWFCRDCRPRPGRARGGRGGRGGRGAGS</sequence>
<feature type="binding site" evidence="8">
    <location>
        <position position="843"/>
    </location>
    <ligand>
        <name>Zn(2+)</name>
        <dbReference type="ChEBI" id="CHEBI:29105"/>
        <label>1</label>
    </ligand>
</feature>
<dbReference type="EMBL" id="LKMD01000104">
    <property type="protein sequence ID" value="PIA94948.1"/>
    <property type="molecule type" value="Genomic_DNA"/>
</dbReference>
<feature type="compositionally biased region" description="Gly residues" evidence="11">
    <location>
        <begin position="873"/>
        <end position="882"/>
    </location>
</feature>
<comment type="caution">
    <text evidence="13">The sequence shown here is derived from an EMBL/GenBank/DDBJ whole genome shotgun (WGS) entry which is preliminary data.</text>
</comment>
<feature type="domain" description="PHD-type" evidence="12">
    <location>
        <begin position="813"/>
        <end position="864"/>
    </location>
</feature>
<dbReference type="PROSITE" id="PS01359">
    <property type="entry name" value="ZF_PHD_1"/>
    <property type="match status" value="1"/>
</dbReference>
<feature type="compositionally biased region" description="Acidic residues" evidence="11">
    <location>
        <begin position="767"/>
        <end position="790"/>
    </location>
</feature>
<keyword evidence="5 8" id="KW-0862">Zinc</keyword>
<dbReference type="GO" id="GO:0005634">
    <property type="term" value="C:nucleus"/>
    <property type="evidence" value="ECO:0007669"/>
    <property type="project" value="UniProtKB-SubCell"/>
</dbReference>
<dbReference type="Gene3D" id="3.30.40.10">
    <property type="entry name" value="Zinc/RING finger domain, C3HC4 (zinc finger)"/>
    <property type="match status" value="1"/>
</dbReference>
<dbReference type="GO" id="GO:0000785">
    <property type="term" value="C:chromatin"/>
    <property type="evidence" value="ECO:0007669"/>
    <property type="project" value="UniProtKB-ARBA"/>
</dbReference>
<proteinExistence type="inferred from homology"/>
<accession>A0A2G5HR00</accession>
<feature type="compositionally biased region" description="Acidic residues" evidence="11">
    <location>
        <begin position="798"/>
        <end position="810"/>
    </location>
</feature>
<dbReference type="InterPro" id="IPR011011">
    <property type="entry name" value="Znf_FYVE_PHD"/>
</dbReference>
<dbReference type="InterPro" id="IPR024610">
    <property type="entry name" value="ING_N_histone-binding"/>
</dbReference>
<dbReference type="OrthoDB" id="5411773at2759"/>
<feature type="region of interest" description="Disordered" evidence="11">
    <location>
        <begin position="1"/>
        <end position="54"/>
    </location>
</feature>
<organism evidence="13 14">
    <name type="scientific">Cercospora beticola</name>
    <name type="common">Sugarbeet leaf spot fungus</name>
    <dbReference type="NCBI Taxonomy" id="122368"/>
    <lineage>
        <taxon>Eukaryota</taxon>
        <taxon>Fungi</taxon>
        <taxon>Dikarya</taxon>
        <taxon>Ascomycota</taxon>
        <taxon>Pezizomycotina</taxon>
        <taxon>Dothideomycetes</taxon>
        <taxon>Dothideomycetidae</taxon>
        <taxon>Mycosphaerellales</taxon>
        <taxon>Mycosphaerellaceae</taxon>
        <taxon>Cercospora</taxon>
    </lineage>
</organism>
<dbReference type="GO" id="GO:0006325">
    <property type="term" value="P:chromatin organization"/>
    <property type="evidence" value="ECO:0007669"/>
    <property type="project" value="UniProtKB-KW"/>
</dbReference>
<evidence type="ECO:0000256" key="9">
    <source>
        <dbReference type="PROSITE-ProRule" id="PRU00146"/>
    </source>
</evidence>
<feature type="binding site" evidence="8">
    <location>
        <position position="829"/>
    </location>
    <ligand>
        <name>Zn(2+)</name>
        <dbReference type="ChEBI" id="CHEBI:29105"/>
        <label>2</label>
    </ligand>
</feature>
<feature type="region of interest" description="Disordered" evidence="11">
    <location>
        <begin position="306"/>
        <end position="817"/>
    </location>
</feature>
<feature type="compositionally biased region" description="Low complexity" evidence="11">
    <location>
        <begin position="439"/>
        <end position="450"/>
    </location>
</feature>
<dbReference type="GO" id="GO:0008270">
    <property type="term" value="F:zinc ion binding"/>
    <property type="evidence" value="ECO:0007669"/>
    <property type="project" value="UniProtKB-KW"/>
</dbReference>
<reference evidence="13 14" key="1">
    <citation type="submission" date="2015-10" db="EMBL/GenBank/DDBJ databases">
        <title>The cercosporin biosynthetic gene cluster was horizontally transferred to several fungal lineages and shown to be expanded in Cercospora beticola based on microsynteny with recipient genomes.</title>
        <authorList>
            <person name="De Jonge R."/>
            <person name="Ebert M.K."/>
            <person name="Suttle J.C."/>
            <person name="Jurick Ii W.M."/>
            <person name="Secor G.A."/>
            <person name="Thomma B.P."/>
            <person name="Van De Peer Y."/>
            <person name="Bolton M.D."/>
        </authorList>
    </citation>
    <scope>NUCLEOTIDE SEQUENCE [LARGE SCALE GENOMIC DNA]</scope>
    <source>
        <strain evidence="13 14">09-40</strain>
    </source>
</reference>
<comment type="domain">
    <text evidence="10">The PHD-type zinc finger mediates the binding to H3K4me3.</text>
</comment>
<feature type="binding site" evidence="8">
    <location>
        <position position="858"/>
    </location>
    <ligand>
        <name>Zn(2+)</name>
        <dbReference type="ChEBI" id="CHEBI:29105"/>
        <label>2</label>
    </ligand>
</feature>
<feature type="site" description="Histone H3K4me3 binding" evidence="7">
    <location>
        <position position="830"/>
    </location>
</feature>
<feature type="compositionally biased region" description="Polar residues" evidence="11">
    <location>
        <begin position="553"/>
        <end position="570"/>
    </location>
</feature>
<comment type="function">
    <text evidence="10">Component of an histone acetyltransferase complex.</text>
</comment>
<feature type="binding site" evidence="8">
    <location>
        <position position="834"/>
    </location>
    <ligand>
        <name>Zn(2+)</name>
        <dbReference type="ChEBI" id="CHEBI:29105"/>
        <label>2</label>
    </ligand>
</feature>
<evidence type="ECO:0000259" key="12">
    <source>
        <dbReference type="PROSITE" id="PS50016"/>
    </source>
</evidence>
<dbReference type="InterPro" id="IPR001965">
    <property type="entry name" value="Znf_PHD"/>
</dbReference>
<keyword evidence="4 9" id="KW-0863">Zinc-finger</keyword>
<protein>
    <recommendedName>
        <fullName evidence="10">Chromatin modification-related protein</fullName>
    </recommendedName>
</protein>
<evidence type="ECO:0000256" key="5">
    <source>
        <dbReference type="ARBA" id="ARBA00022833"/>
    </source>
</evidence>
<evidence type="ECO:0000256" key="10">
    <source>
        <dbReference type="RuleBase" id="RU361213"/>
    </source>
</evidence>
<comment type="subunit">
    <text evidence="10">Component of an histone acetyltransferase complex. Interacts with H3K4me3 and to a lesser extent with H3K4me2.</text>
</comment>
<evidence type="ECO:0000313" key="13">
    <source>
        <dbReference type="EMBL" id="PIA94948.1"/>
    </source>
</evidence>
<evidence type="ECO:0000256" key="8">
    <source>
        <dbReference type="PIRSR" id="PIRSR628651-51"/>
    </source>
</evidence>
<feature type="compositionally biased region" description="Low complexity" evidence="11">
    <location>
        <begin position="490"/>
        <end position="508"/>
    </location>
</feature>
<dbReference type="SMART" id="SM01408">
    <property type="entry name" value="ING"/>
    <property type="match status" value="1"/>
</dbReference>
<feature type="compositionally biased region" description="Basic residues" evidence="11">
    <location>
        <begin position="692"/>
        <end position="703"/>
    </location>
</feature>
<feature type="compositionally biased region" description="Polar residues" evidence="11">
    <location>
        <begin position="464"/>
        <end position="477"/>
    </location>
</feature>
<evidence type="ECO:0000256" key="3">
    <source>
        <dbReference type="ARBA" id="ARBA00022723"/>
    </source>
</evidence>
<dbReference type="InterPro" id="IPR019786">
    <property type="entry name" value="Zinc_finger_PHD-type_CS"/>
</dbReference>
<dbReference type="Pfam" id="PF12998">
    <property type="entry name" value="ING"/>
    <property type="match status" value="1"/>
</dbReference>
<dbReference type="InterPro" id="IPR028651">
    <property type="entry name" value="ING_fam"/>
</dbReference>
<evidence type="ECO:0000256" key="1">
    <source>
        <dbReference type="ARBA" id="ARBA00004123"/>
    </source>
</evidence>
<dbReference type="AlphaFoldDB" id="A0A2G5HR00"/>
<feature type="site" description="Histone H3K4me3 binding" evidence="7">
    <location>
        <position position="838"/>
    </location>
</feature>
<dbReference type="InterPro" id="IPR013083">
    <property type="entry name" value="Znf_RING/FYVE/PHD"/>
</dbReference>
<keyword evidence="6 10" id="KW-0539">Nucleus</keyword>
<dbReference type="SMART" id="SM00249">
    <property type="entry name" value="PHD"/>
    <property type="match status" value="1"/>
</dbReference>
<feature type="compositionally biased region" description="Acidic residues" evidence="11">
    <location>
        <begin position="660"/>
        <end position="670"/>
    </location>
</feature>
<evidence type="ECO:0000256" key="7">
    <source>
        <dbReference type="PIRSR" id="PIRSR628651-50"/>
    </source>
</evidence>